<reference evidence="2" key="1">
    <citation type="submission" date="2023-02" db="EMBL/GenBank/DDBJ databases">
        <title>Georgenia sp.10Sc9-8, isolated from a soil sample collected from the Taklamakan desert.</title>
        <authorList>
            <person name="Liu S."/>
        </authorList>
    </citation>
    <scope>NUCLEOTIDE SEQUENCE</scope>
    <source>
        <strain evidence="2">10Sc9-8</strain>
    </source>
</reference>
<organism evidence="2 3">
    <name type="scientific">Georgenia halotolerans</name>
    <dbReference type="NCBI Taxonomy" id="3028317"/>
    <lineage>
        <taxon>Bacteria</taxon>
        <taxon>Bacillati</taxon>
        <taxon>Actinomycetota</taxon>
        <taxon>Actinomycetes</taxon>
        <taxon>Micrococcales</taxon>
        <taxon>Bogoriellaceae</taxon>
        <taxon>Georgenia</taxon>
    </lineage>
</organism>
<dbReference type="Gene3D" id="3.40.50.720">
    <property type="entry name" value="NAD(P)-binding Rossmann-like Domain"/>
    <property type="match status" value="1"/>
</dbReference>
<keyword evidence="3" id="KW-1185">Reference proteome</keyword>
<protein>
    <submittedName>
        <fullName evidence="2">SDR family oxidoreductase</fullName>
    </submittedName>
</protein>
<comment type="similarity">
    <text evidence="1">Belongs to the short-chain dehydrogenases/reductases (SDR) family.</text>
</comment>
<evidence type="ECO:0000313" key="3">
    <source>
        <dbReference type="Proteomes" id="UP001165561"/>
    </source>
</evidence>
<dbReference type="InterPro" id="IPR050259">
    <property type="entry name" value="SDR"/>
</dbReference>
<dbReference type="InterPro" id="IPR036291">
    <property type="entry name" value="NAD(P)-bd_dom_sf"/>
</dbReference>
<accession>A0ABT5TXG7</accession>
<gene>
    <name evidence="2" type="ORF">PU560_09740</name>
</gene>
<dbReference type="PRINTS" id="PR00080">
    <property type="entry name" value="SDRFAMILY"/>
</dbReference>
<dbReference type="PANTHER" id="PTHR42879">
    <property type="entry name" value="3-OXOACYL-(ACYL-CARRIER-PROTEIN) REDUCTASE"/>
    <property type="match status" value="1"/>
</dbReference>
<evidence type="ECO:0000256" key="1">
    <source>
        <dbReference type="ARBA" id="ARBA00006484"/>
    </source>
</evidence>
<evidence type="ECO:0000313" key="2">
    <source>
        <dbReference type="EMBL" id="MDD9206745.1"/>
    </source>
</evidence>
<proteinExistence type="inferred from homology"/>
<sequence length="250" mass="26022">MRTILVTGAGRNIGLAVARRFAASGNRVVLNARSSDAVEDAARDIIKDGGQALGVSGDVARTEDVRQVVSAAEQEFGAVDVLVHCAAVRVQRAFLEMSSEDWRVPLSVGLDGAFHCAQAVLPGMVDRGWGRIVNIAGVTGQTGAAKRASVVAAKAGMIGLTRALAHEFARTGVTVNAVSPGMIETARGSWTSLGDQDASAEHYAQRAKQLPVGRMGRLDEVTAAVAYLVSDEAGFVTGQTLNVNGGLHMT</sequence>
<name>A0ABT5TXG7_9MICO</name>
<dbReference type="InterPro" id="IPR002347">
    <property type="entry name" value="SDR_fam"/>
</dbReference>
<dbReference type="SUPFAM" id="SSF51735">
    <property type="entry name" value="NAD(P)-binding Rossmann-fold domains"/>
    <property type="match status" value="1"/>
</dbReference>
<comment type="caution">
    <text evidence="2">The sequence shown here is derived from an EMBL/GenBank/DDBJ whole genome shotgun (WGS) entry which is preliminary data.</text>
</comment>
<dbReference type="EMBL" id="JARACI010000965">
    <property type="protein sequence ID" value="MDD9206745.1"/>
    <property type="molecule type" value="Genomic_DNA"/>
</dbReference>
<dbReference type="PRINTS" id="PR00081">
    <property type="entry name" value="GDHRDH"/>
</dbReference>
<dbReference type="PANTHER" id="PTHR42879:SF2">
    <property type="entry name" value="3-OXOACYL-[ACYL-CARRIER-PROTEIN] REDUCTASE FABG"/>
    <property type="match status" value="1"/>
</dbReference>
<dbReference type="Proteomes" id="UP001165561">
    <property type="component" value="Unassembled WGS sequence"/>
</dbReference>
<dbReference type="Pfam" id="PF13561">
    <property type="entry name" value="adh_short_C2"/>
    <property type="match status" value="1"/>
</dbReference>